<dbReference type="Gene3D" id="2.70.70.10">
    <property type="entry name" value="Glucose Permease (Domain IIA)"/>
    <property type="match status" value="1"/>
</dbReference>
<evidence type="ECO:0000313" key="6">
    <source>
        <dbReference type="Proteomes" id="UP000238338"/>
    </source>
</evidence>
<reference evidence="5 6" key="1">
    <citation type="submission" date="2018-02" db="EMBL/GenBank/DDBJ databases">
        <title>Genomic Encyclopedia of Archaeal and Bacterial Type Strains, Phase II (KMG-II): from individual species to whole genera.</title>
        <authorList>
            <person name="Goeker M."/>
        </authorList>
    </citation>
    <scope>NUCLEOTIDE SEQUENCE [LARGE SCALE GENOMIC DNA]</scope>
    <source>
        <strain evidence="5 6">DSM 18921</strain>
    </source>
</reference>
<keyword evidence="2" id="KW-1133">Transmembrane helix</keyword>
<name>A0A2S8SA24_9RHOB</name>
<dbReference type="FunFam" id="2.70.70.10:FF:000006">
    <property type="entry name" value="M23 family peptidase"/>
    <property type="match status" value="1"/>
</dbReference>
<evidence type="ECO:0000256" key="1">
    <source>
        <dbReference type="SAM" id="Coils"/>
    </source>
</evidence>
<evidence type="ECO:0000259" key="4">
    <source>
        <dbReference type="Pfam" id="PF19353"/>
    </source>
</evidence>
<dbReference type="SUPFAM" id="SSF51261">
    <property type="entry name" value="Duplicated hybrid motif"/>
    <property type="match status" value="1"/>
</dbReference>
<dbReference type="InterPro" id="IPR011055">
    <property type="entry name" value="Dup_hybrid_motif"/>
</dbReference>
<keyword evidence="2" id="KW-0812">Transmembrane</keyword>
<comment type="caution">
    <text evidence="5">The sequence shown here is derived from an EMBL/GenBank/DDBJ whole genome shotgun (WGS) entry which is preliminary data.</text>
</comment>
<feature type="domain" description="M23ase beta-sheet core" evidence="3">
    <location>
        <begin position="350"/>
        <end position="445"/>
    </location>
</feature>
<accession>A0A2S8SA24</accession>
<evidence type="ECO:0000256" key="2">
    <source>
        <dbReference type="SAM" id="Phobius"/>
    </source>
</evidence>
<dbReference type="InterPro" id="IPR050570">
    <property type="entry name" value="Cell_wall_metabolism_enzyme"/>
</dbReference>
<proteinExistence type="predicted"/>
<dbReference type="GO" id="GO:0004222">
    <property type="term" value="F:metalloendopeptidase activity"/>
    <property type="evidence" value="ECO:0007669"/>
    <property type="project" value="TreeGrafter"/>
</dbReference>
<dbReference type="CDD" id="cd12797">
    <property type="entry name" value="M23_peptidase"/>
    <property type="match status" value="1"/>
</dbReference>
<dbReference type="AlphaFoldDB" id="A0A2S8SA24"/>
<dbReference type="InterPro" id="IPR016047">
    <property type="entry name" value="M23ase_b-sheet_dom"/>
</dbReference>
<dbReference type="Pfam" id="PF01551">
    <property type="entry name" value="Peptidase_M23"/>
    <property type="match status" value="1"/>
</dbReference>
<evidence type="ECO:0000259" key="3">
    <source>
        <dbReference type="Pfam" id="PF01551"/>
    </source>
</evidence>
<feature type="coiled-coil region" evidence="1">
    <location>
        <begin position="89"/>
        <end position="123"/>
    </location>
</feature>
<protein>
    <submittedName>
        <fullName evidence="5">Murein DD-endopeptidase MepM/ murein hydrolase activator NlpD</fullName>
    </submittedName>
</protein>
<sequence>MGKSLLRLMVLLRTGMGLPKRLLGRLNTALERRLPEQRLFLRSDTETRFIRLKPTTQAVALAGTSIVLAWSIVATAILLMDSIGSGGAREQARREQAMYENRLDSLSRERDQRAEEATAAQERFALALEQVSDMQSRLLASEERRKELETGIGVIQTTLRRTMTERDSARAQSAELTAQLTGTGTELAKGGTSAEDVSETLDFLTAALGRTAGERDEMAKTAFDAVAAADEIAYEKKLLEERHDEIFTQLEEAVTVSMAPLDKMFTSAGLDPDDLLAQVKRGYSGQGGPLGPLMPPVMNGDDPDSGRAAKILEGLDRMNLYRLAVEKAPFAMPVKSSFRYSSGFGRRWGRMHEGIDMAGASGTPIYSTGDGTVVYAGWQNGYGNLIRIKHDFGLETRYGHLSKIRVSVGQKVSRGDRIGDMGNTGRSTGPHLHYEVRTNGSAVNPMTFIKAANNVF</sequence>
<keyword evidence="2" id="KW-0472">Membrane</keyword>
<feature type="transmembrane region" description="Helical" evidence="2">
    <location>
        <begin position="58"/>
        <end position="79"/>
    </location>
</feature>
<dbReference type="EMBL" id="PVEP01000002">
    <property type="protein sequence ID" value="PQV57646.1"/>
    <property type="molecule type" value="Genomic_DNA"/>
</dbReference>
<evidence type="ECO:0000313" key="5">
    <source>
        <dbReference type="EMBL" id="PQV57646.1"/>
    </source>
</evidence>
<gene>
    <name evidence="5" type="ORF">LX70_01452</name>
</gene>
<dbReference type="PANTHER" id="PTHR21666">
    <property type="entry name" value="PEPTIDASE-RELATED"/>
    <property type="match status" value="1"/>
</dbReference>
<dbReference type="PANTHER" id="PTHR21666:SF270">
    <property type="entry name" value="MUREIN HYDROLASE ACTIVATOR ENVC"/>
    <property type="match status" value="1"/>
</dbReference>
<keyword evidence="5" id="KW-0378">Hydrolase</keyword>
<dbReference type="Pfam" id="PF19353">
    <property type="entry name" value="DUF5930"/>
    <property type="match status" value="1"/>
</dbReference>
<keyword evidence="6" id="KW-1185">Reference proteome</keyword>
<dbReference type="InterPro" id="IPR045974">
    <property type="entry name" value="DUF5930"/>
</dbReference>
<feature type="domain" description="DUF5930" evidence="4">
    <location>
        <begin position="20"/>
        <end position="339"/>
    </location>
</feature>
<organism evidence="5 6">
    <name type="scientific">Albidovulum denitrificans</name>
    <dbReference type="NCBI Taxonomy" id="404881"/>
    <lineage>
        <taxon>Bacteria</taxon>
        <taxon>Pseudomonadati</taxon>
        <taxon>Pseudomonadota</taxon>
        <taxon>Alphaproteobacteria</taxon>
        <taxon>Rhodobacterales</taxon>
        <taxon>Paracoccaceae</taxon>
        <taxon>Albidovulum</taxon>
    </lineage>
</organism>
<keyword evidence="1" id="KW-0175">Coiled coil</keyword>
<dbReference type="Proteomes" id="UP000238338">
    <property type="component" value="Unassembled WGS sequence"/>
</dbReference>